<organism evidence="7 8">
    <name type="scientific">Bodo saltans</name>
    <name type="common">Flagellated protozoan</name>
    <dbReference type="NCBI Taxonomy" id="75058"/>
    <lineage>
        <taxon>Eukaryota</taxon>
        <taxon>Discoba</taxon>
        <taxon>Euglenozoa</taxon>
        <taxon>Kinetoplastea</taxon>
        <taxon>Metakinetoplastina</taxon>
        <taxon>Eubodonida</taxon>
        <taxon>Bodonidae</taxon>
        <taxon>Bodo</taxon>
    </lineage>
</organism>
<dbReference type="PROSITE" id="PS50059">
    <property type="entry name" value="FKBP_PPIASE"/>
    <property type="match status" value="1"/>
</dbReference>
<dbReference type="EMBL" id="CYKH01001874">
    <property type="protein sequence ID" value="CUG90905.1"/>
    <property type="molecule type" value="Genomic_DNA"/>
</dbReference>
<evidence type="ECO:0000256" key="1">
    <source>
        <dbReference type="ARBA" id="ARBA00000971"/>
    </source>
</evidence>
<evidence type="ECO:0000256" key="5">
    <source>
        <dbReference type="PROSITE-ProRule" id="PRU00277"/>
    </source>
</evidence>
<dbReference type="Proteomes" id="UP000051952">
    <property type="component" value="Unassembled WGS sequence"/>
</dbReference>
<keyword evidence="4 5" id="KW-0413">Isomerase</keyword>
<keyword evidence="8" id="KW-1185">Reference proteome</keyword>
<dbReference type="InterPro" id="IPR001179">
    <property type="entry name" value="PPIase_FKBP_dom"/>
</dbReference>
<proteinExistence type="predicted"/>
<dbReference type="GO" id="GO:0003755">
    <property type="term" value="F:peptidyl-prolyl cis-trans isomerase activity"/>
    <property type="evidence" value="ECO:0007669"/>
    <property type="project" value="UniProtKB-KW"/>
</dbReference>
<evidence type="ECO:0000256" key="2">
    <source>
        <dbReference type="ARBA" id="ARBA00013194"/>
    </source>
</evidence>
<dbReference type="PANTHER" id="PTHR45779">
    <property type="entry name" value="PEPTIDYLPROLYL ISOMERASE"/>
    <property type="match status" value="1"/>
</dbReference>
<evidence type="ECO:0000256" key="3">
    <source>
        <dbReference type="ARBA" id="ARBA00023110"/>
    </source>
</evidence>
<accession>A0A0S4JK09</accession>
<feature type="non-terminal residue" evidence="7">
    <location>
        <position position="1"/>
    </location>
</feature>
<dbReference type="VEuPathDB" id="TriTrypDB:BSAL_29210"/>
<dbReference type="Gene3D" id="3.10.50.40">
    <property type="match status" value="1"/>
</dbReference>
<sequence length="96" mass="10377">SAAHTHHLHSSFAPNQVIPGWTEALQYMAEGEKWEVYLPHDIAYGARGAPGAIPPFSVLIFTIEIVKVNGGKTVAEAHALLETAIGKKYDELQVVA</sequence>
<name>A0A0S4JK09_BODSA</name>
<reference evidence="8" key="1">
    <citation type="submission" date="2015-09" db="EMBL/GenBank/DDBJ databases">
        <authorList>
            <consortium name="Pathogen Informatics"/>
        </authorList>
    </citation>
    <scope>NUCLEOTIDE SEQUENCE [LARGE SCALE GENOMIC DNA]</scope>
    <source>
        <strain evidence="8">Lake Konstanz</strain>
    </source>
</reference>
<dbReference type="PANTHER" id="PTHR45779:SF7">
    <property type="entry name" value="PEPTIDYLPROLYL ISOMERASE"/>
    <property type="match status" value="1"/>
</dbReference>
<evidence type="ECO:0000256" key="4">
    <source>
        <dbReference type="ARBA" id="ARBA00023235"/>
    </source>
</evidence>
<evidence type="ECO:0000259" key="6">
    <source>
        <dbReference type="PROSITE" id="PS50059"/>
    </source>
</evidence>
<protein>
    <recommendedName>
        <fullName evidence="2 5">peptidylprolyl isomerase</fullName>
        <ecNumber evidence="2 5">5.2.1.8</ecNumber>
    </recommendedName>
</protein>
<feature type="domain" description="PPIase FKBP-type" evidence="6">
    <location>
        <begin position="1"/>
        <end position="69"/>
    </location>
</feature>
<dbReference type="AlphaFoldDB" id="A0A0S4JK09"/>
<keyword evidence="3 5" id="KW-0697">Rotamase</keyword>
<evidence type="ECO:0000313" key="8">
    <source>
        <dbReference type="Proteomes" id="UP000051952"/>
    </source>
</evidence>
<dbReference type="InterPro" id="IPR044609">
    <property type="entry name" value="FKBP2/11"/>
</dbReference>
<dbReference type="EC" id="5.2.1.8" evidence="2 5"/>
<evidence type="ECO:0000313" key="7">
    <source>
        <dbReference type="EMBL" id="CUG90905.1"/>
    </source>
</evidence>
<gene>
    <name evidence="7" type="ORF">BSAL_29210</name>
</gene>
<comment type="catalytic activity">
    <reaction evidence="1 5">
        <text>[protein]-peptidylproline (omega=180) = [protein]-peptidylproline (omega=0)</text>
        <dbReference type="Rhea" id="RHEA:16237"/>
        <dbReference type="Rhea" id="RHEA-COMP:10747"/>
        <dbReference type="Rhea" id="RHEA-COMP:10748"/>
        <dbReference type="ChEBI" id="CHEBI:83833"/>
        <dbReference type="ChEBI" id="CHEBI:83834"/>
        <dbReference type="EC" id="5.2.1.8"/>
    </reaction>
</comment>
<dbReference type="InterPro" id="IPR046357">
    <property type="entry name" value="PPIase_dom_sf"/>
</dbReference>
<dbReference type="GO" id="GO:0005783">
    <property type="term" value="C:endoplasmic reticulum"/>
    <property type="evidence" value="ECO:0007669"/>
    <property type="project" value="TreeGrafter"/>
</dbReference>
<dbReference type="OrthoDB" id="1902587at2759"/>
<dbReference type="SUPFAM" id="SSF54534">
    <property type="entry name" value="FKBP-like"/>
    <property type="match status" value="1"/>
</dbReference>
<dbReference type="Pfam" id="PF00254">
    <property type="entry name" value="FKBP_C"/>
    <property type="match status" value="1"/>
</dbReference>